<dbReference type="EMBL" id="CWQY01000015">
    <property type="protein sequence ID" value="CSC82438.1"/>
    <property type="molecule type" value="Genomic_DNA"/>
</dbReference>
<accession>A0A655VFV1</accession>
<sequence>MQFGGFDVHDATRPIRSKATRLFNQKCHRVALIEQTQFTIRMALCAWVQVNATFQ</sequence>
<gene>
    <name evidence="1" type="ORF">ERS013200_02368</name>
</gene>
<dbReference type="AlphaFoldDB" id="A0A655VFV1"/>
<evidence type="ECO:0000313" key="2">
    <source>
        <dbReference type="Proteomes" id="UP000041770"/>
    </source>
</evidence>
<dbReference type="Proteomes" id="UP000041770">
    <property type="component" value="Unassembled WGS sequence"/>
</dbReference>
<organism evidence="1 2">
    <name type="scientific">Vibrio cholerae</name>
    <dbReference type="NCBI Taxonomy" id="666"/>
    <lineage>
        <taxon>Bacteria</taxon>
        <taxon>Pseudomonadati</taxon>
        <taxon>Pseudomonadota</taxon>
        <taxon>Gammaproteobacteria</taxon>
        <taxon>Vibrionales</taxon>
        <taxon>Vibrionaceae</taxon>
        <taxon>Vibrio</taxon>
    </lineage>
</organism>
<reference evidence="1 2" key="1">
    <citation type="submission" date="2015-07" db="EMBL/GenBank/DDBJ databases">
        <authorList>
            <consortium name="Pathogen Informatics"/>
        </authorList>
    </citation>
    <scope>NUCLEOTIDE SEQUENCE [LARGE SCALE GENOMIC DNA]</scope>
    <source>
        <strain evidence="1 2">A316</strain>
    </source>
</reference>
<name>A0A655VFV1_VIBCL</name>
<proteinExistence type="predicted"/>
<protein>
    <submittedName>
        <fullName evidence="1">Uncharacterized protein</fullName>
    </submittedName>
</protein>
<evidence type="ECO:0000313" key="1">
    <source>
        <dbReference type="EMBL" id="CSC82438.1"/>
    </source>
</evidence>